<feature type="chain" id="PRO_5047446853" description="Secreted protein" evidence="1">
    <location>
        <begin position="27"/>
        <end position="142"/>
    </location>
</feature>
<comment type="caution">
    <text evidence="2">The sequence shown here is derived from an EMBL/GenBank/DDBJ whole genome shotgun (WGS) entry which is preliminary data.</text>
</comment>
<proteinExistence type="predicted"/>
<evidence type="ECO:0000256" key="1">
    <source>
        <dbReference type="SAM" id="SignalP"/>
    </source>
</evidence>
<gene>
    <name evidence="2" type="ORF">JK363_39995</name>
</gene>
<sequence>MIKRRILTGAFATVVVTGLTVPVAVAAPSAQGLVITEVQNGVRNPNKVAECYQAQGGNCTISQSVAVQSSVNSSVGVTFEAINAELGGTYSETLTTQISCSNNVAPRQYLRAYPSGDFVFFEADGSKGTAFLPTGIQCQVEE</sequence>
<reference evidence="2 3" key="1">
    <citation type="submission" date="2021-01" db="EMBL/GenBank/DDBJ databases">
        <title>WGS of actinomycetes isolated from Thailand.</title>
        <authorList>
            <person name="Thawai C."/>
        </authorList>
    </citation>
    <scope>NUCLEOTIDE SEQUENCE [LARGE SCALE GENOMIC DNA]</scope>
    <source>
        <strain evidence="2 3">CA1R205</strain>
    </source>
</reference>
<accession>A0ABS1NRU0</accession>
<dbReference type="EMBL" id="JAERRF010000056">
    <property type="protein sequence ID" value="MBL1102659.1"/>
    <property type="molecule type" value="Genomic_DNA"/>
</dbReference>
<dbReference type="Proteomes" id="UP000634229">
    <property type="component" value="Unassembled WGS sequence"/>
</dbReference>
<keyword evidence="1" id="KW-0732">Signal</keyword>
<keyword evidence="3" id="KW-1185">Reference proteome</keyword>
<protein>
    <recommendedName>
        <fullName evidence="4">Secreted protein</fullName>
    </recommendedName>
</protein>
<evidence type="ECO:0008006" key="4">
    <source>
        <dbReference type="Google" id="ProtNLM"/>
    </source>
</evidence>
<evidence type="ECO:0000313" key="2">
    <source>
        <dbReference type="EMBL" id="MBL1102659.1"/>
    </source>
</evidence>
<organism evidence="2 3">
    <name type="scientific">Streptomyces coffeae</name>
    <dbReference type="NCBI Taxonomy" id="621382"/>
    <lineage>
        <taxon>Bacteria</taxon>
        <taxon>Bacillati</taxon>
        <taxon>Actinomycetota</taxon>
        <taxon>Actinomycetes</taxon>
        <taxon>Kitasatosporales</taxon>
        <taxon>Streptomycetaceae</taxon>
        <taxon>Streptomyces</taxon>
    </lineage>
</organism>
<dbReference type="RefSeq" id="WP_201883252.1">
    <property type="nucleotide sequence ID" value="NZ_JAERRF010000056.1"/>
</dbReference>
<evidence type="ECO:0000313" key="3">
    <source>
        <dbReference type="Proteomes" id="UP000634229"/>
    </source>
</evidence>
<feature type="signal peptide" evidence="1">
    <location>
        <begin position="1"/>
        <end position="26"/>
    </location>
</feature>
<name>A0ABS1NRU0_9ACTN</name>